<feature type="compositionally biased region" description="Low complexity" evidence="1">
    <location>
        <begin position="109"/>
        <end position="119"/>
    </location>
</feature>
<reference evidence="2" key="1">
    <citation type="journal article" date="2021" name="Sci. Rep.">
        <title>Diploid genomic architecture of Nitzschia inconspicua, an elite biomass production diatom.</title>
        <authorList>
            <person name="Oliver A."/>
            <person name="Podell S."/>
            <person name="Pinowska A."/>
            <person name="Traller J.C."/>
            <person name="Smith S.R."/>
            <person name="McClure R."/>
            <person name="Beliaev A."/>
            <person name="Bohutskyi P."/>
            <person name="Hill E.A."/>
            <person name="Rabines A."/>
            <person name="Zheng H."/>
            <person name="Allen L.Z."/>
            <person name="Kuo A."/>
            <person name="Grigoriev I.V."/>
            <person name="Allen A.E."/>
            <person name="Hazlebeck D."/>
            <person name="Allen E.E."/>
        </authorList>
    </citation>
    <scope>NUCLEOTIDE SEQUENCE</scope>
    <source>
        <strain evidence="2">Hildebrandi</strain>
    </source>
</reference>
<dbReference type="AlphaFoldDB" id="A0A9K3PDR1"/>
<proteinExistence type="predicted"/>
<feature type="region of interest" description="Disordered" evidence="1">
    <location>
        <begin position="46"/>
        <end position="71"/>
    </location>
</feature>
<protein>
    <submittedName>
        <fullName evidence="2">Uncharacterized protein</fullName>
    </submittedName>
</protein>
<feature type="region of interest" description="Disordered" evidence="1">
    <location>
        <begin position="1"/>
        <end position="28"/>
    </location>
</feature>
<accession>A0A9K3PDR1</accession>
<dbReference type="EMBL" id="JAGRRH010000023">
    <property type="protein sequence ID" value="KAG7343902.1"/>
    <property type="molecule type" value="Genomic_DNA"/>
</dbReference>
<keyword evidence="3" id="KW-1185">Reference proteome</keyword>
<evidence type="ECO:0000313" key="3">
    <source>
        <dbReference type="Proteomes" id="UP000693970"/>
    </source>
</evidence>
<feature type="compositionally biased region" description="Polar residues" evidence="1">
    <location>
        <begin position="134"/>
        <end position="150"/>
    </location>
</feature>
<evidence type="ECO:0000256" key="1">
    <source>
        <dbReference type="SAM" id="MobiDB-lite"/>
    </source>
</evidence>
<feature type="compositionally biased region" description="Acidic residues" evidence="1">
    <location>
        <begin position="151"/>
        <end position="161"/>
    </location>
</feature>
<evidence type="ECO:0000313" key="2">
    <source>
        <dbReference type="EMBL" id="KAG7343902.1"/>
    </source>
</evidence>
<feature type="region of interest" description="Disordered" evidence="1">
    <location>
        <begin position="88"/>
        <end position="161"/>
    </location>
</feature>
<gene>
    <name evidence="2" type="ORF">IV203_021910</name>
</gene>
<name>A0A9K3PDR1_9STRA</name>
<reference evidence="2" key="2">
    <citation type="submission" date="2021-04" db="EMBL/GenBank/DDBJ databases">
        <authorList>
            <person name="Podell S."/>
        </authorList>
    </citation>
    <scope>NUCLEOTIDE SEQUENCE</scope>
    <source>
        <strain evidence="2">Hildebrandi</strain>
    </source>
</reference>
<dbReference type="Proteomes" id="UP000693970">
    <property type="component" value="Unassembled WGS sequence"/>
</dbReference>
<sequence>MNRDTIPTMPRRLEDSNEDGESSMFLRMPPAHSVSVSSLSFMLSSTESVPSRLVQPSSTKKRRNSNSNGQISKSCSIVEVFMFPSLGTSPLKPNASFSEGSRDSRHRGSLTLSAGTSSLKRAGTSHSNGRRWSDLSQTSSVTTPTLCQSESMDDEEDGEQG</sequence>
<organism evidence="2 3">
    <name type="scientific">Nitzschia inconspicua</name>
    <dbReference type="NCBI Taxonomy" id="303405"/>
    <lineage>
        <taxon>Eukaryota</taxon>
        <taxon>Sar</taxon>
        <taxon>Stramenopiles</taxon>
        <taxon>Ochrophyta</taxon>
        <taxon>Bacillariophyta</taxon>
        <taxon>Bacillariophyceae</taxon>
        <taxon>Bacillariophycidae</taxon>
        <taxon>Bacillariales</taxon>
        <taxon>Bacillariaceae</taxon>
        <taxon>Nitzschia</taxon>
    </lineage>
</organism>
<comment type="caution">
    <text evidence="2">The sequence shown here is derived from an EMBL/GenBank/DDBJ whole genome shotgun (WGS) entry which is preliminary data.</text>
</comment>